<dbReference type="NCBIfam" id="NF005834">
    <property type="entry name" value="PRK07738.1"/>
    <property type="match status" value="1"/>
</dbReference>
<dbReference type="InterPro" id="IPR035924">
    <property type="entry name" value="FlaG-like_sf"/>
</dbReference>
<dbReference type="Gene3D" id="3.30.160.170">
    <property type="entry name" value="FlaG-like"/>
    <property type="match status" value="1"/>
</dbReference>
<feature type="region of interest" description="Disordered" evidence="1">
    <location>
        <begin position="1"/>
        <end position="20"/>
    </location>
</feature>
<dbReference type="InterPro" id="IPR005186">
    <property type="entry name" value="FlaG"/>
</dbReference>
<sequence>MRLDMISNQSQPLQNSENIKRSTELNQSVMQENTLRSHGTNFKKDEAENLVNKINETLEPVNRNIQFKLHEKLNEYYVEVVNPNTDEVIREIPPKKLLDLYAATMERIGLLVDEKL</sequence>
<dbReference type="RefSeq" id="WP_072888888.1">
    <property type="nucleotide sequence ID" value="NZ_FQVW01000008.1"/>
</dbReference>
<dbReference type="SUPFAM" id="SSF160214">
    <property type="entry name" value="FlaG-like"/>
    <property type="match status" value="1"/>
</dbReference>
<accession>A0A1M5FC85</accession>
<dbReference type="STRING" id="930117.SAMN05216225_100821"/>
<gene>
    <name evidence="2" type="ORF">SAMN05216225_100821</name>
</gene>
<dbReference type="Pfam" id="PF03646">
    <property type="entry name" value="FlaG"/>
    <property type="match status" value="1"/>
</dbReference>
<organism evidence="2 3">
    <name type="scientific">Ornithinibacillus halophilus</name>
    <dbReference type="NCBI Taxonomy" id="930117"/>
    <lineage>
        <taxon>Bacteria</taxon>
        <taxon>Bacillati</taxon>
        <taxon>Bacillota</taxon>
        <taxon>Bacilli</taxon>
        <taxon>Bacillales</taxon>
        <taxon>Bacillaceae</taxon>
        <taxon>Ornithinibacillus</taxon>
    </lineage>
</organism>
<keyword evidence="2" id="KW-0969">Cilium</keyword>
<proteinExistence type="predicted"/>
<dbReference type="PANTHER" id="PTHR37166">
    <property type="entry name" value="PROTEIN FLAG"/>
    <property type="match status" value="1"/>
</dbReference>
<dbReference type="Proteomes" id="UP000183988">
    <property type="component" value="Unassembled WGS sequence"/>
</dbReference>
<reference evidence="2 3" key="1">
    <citation type="submission" date="2016-11" db="EMBL/GenBank/DDBJ databases">
        <authorList>
            <person name="Jaros S."/>
            <person name="Januszkiewicz K."/>
            <person name="Wedrychowicz H."/>
        </authorList>
    </citation>
    <scope>NUCLEOTIDE SEQUENCE [LARGE SCALE GENOMIC DNA]</scope>
    <source>
        <strain evidence="2 3">IBRC-M 10683</strain>
    </source>
</reference>
<dbReference type="PANTHER" id="PTHR37166:SF1">
    <property type="entry name" value="PROTEIN FLAG"/>
    <property type="match status" value="1"/>
</dbReference>
<protein>
    <submittedName>
        <fullName evidence="2">Flagellar protein FlaG</fullName>
    </submittedName>
</protein>
<keyword evidence="2" id="KW-0966">Cell projection</keyword>
<dbReference type="AlphaFoldDB" id="A0A1M5FC85"/>
<dbReference type="EMBL" id="FQVW01000008">
    <property type="protein sequence ID" value="SHF89155.1"/>
    <property type="molecule type" value="Genomic_DNA"/>
</dbReference>
<name>A0A1M5FC85_9BACI</name>
<keyword evidence="2" id="KW-0282">Flagellum</keyword>
<feature type="compositionally biased region" description="Polar residues" evidence="1">
    <location>
        <begin position="1"/>
        <end position="17"/>
    </location>
</feature>
<keyword evidence="3" id="KW-1185">Reference proteome</keyword>
<evidence type="ECO:0000313" key="3">
    <source>
        <dbReference type="Proteomes" id="UP000183988"/>
    </source>
</evidence>
<dbReference type="OrthoDB" id="9799867at2"/>
<evidence type="ECO:0000313" key="2">
    <source>
        <dbReference type="EMBL" id="SHF89155.1"/>
    </source>
</evidence>
<evidence type="ECO:0000256" key="1">
    <source>
        <dbReference type="SAM" id="MobiDB-lite"/>
    </source>
</evidence>